<dbReference type="GO" id="GO:0005634">
    <property type="term" value="C:nucleus"/>
    <property type="evidence" value="ECO:0007669"/>
    <property type="project" value="TreeGrafter"/>
</dbReference>
<dbReference type="OrthoDB" id="20772at2759"/>
<dbReference type="GeneID" id="40741486"/>
<evidence type="ECO:0000313" key="3">
    <source>
        <dbReference type="EMBL" id="KEQ86616.1"/>
    </source>
</evidence>
<reference evidence="3 4" key="1">
    <citation type="journal article" date="2014" name="BMC Genomics">
        <title>Genome sequencing of four Aureobasidium pullulans varieties: biotechnological potential, stress tolerance, and description of new species.</title>
        <authorList>
            <person name="Gostin Ar C."/>
            <person name="Ohm R.A."/>
            <person name="Kogej T."/>
            <person name="Sonjak S."/>
            <person name="Turk M."/>
            <person name="Zajc J."/>
            <person name="Zalar P."/>
            <person name="Grube M."/>
            <person name="Sun H."/>
            <person name="Han J."/>
            <person name="Sharma A."/>
            <person name="Chiniquy J."/>
            <person name="Ngan C.Y."/>
            <person name="Lipzen A."/>
            <person name="Barry K."/>
            <person name="Grigoriev I.V."/>
            <person name="Gunde-Cimerman N."/>
        </authorList>
    </citation>
    <scope>NUCLEOTIDE SEQUENCE [LARGE SCALE GENOMIC DNA]</scope>
    <source>
        <strain evidence="3 4">EXF-150</strain>
    </source>
</reference>
<dbReference type="InterPro" id="IPR006640">
    <property type="entry name" value="SprT-like_domain"/>
</dbReference>
<proteinExistence type="predicted"/>
<keyword evidence="4" id="KW-1185">Reference proteome</keyword>
<dbReference type="GO" id="GO:0006950">
    <property type="term" value="P:response to stress"/>
    <property type="evidence" value="ECO:0007669"/>
    <property type="project" value="UniProtKB-ARBA"/>
</dbReference>
<accession>A0A074YIF0</accession>
<dbReference type="STRING" id="1043002.A0A074YIF0"/>
<evidence type="ECO:0000259" key="2">
    <source>
        <dbReference type="SMART" id="SM00731"/>
    </source>
</evidence>
<protein>
    <recommendedName>
        <fullName evidence="2">SprT-like domain-containing protein</fullName>
    </recommendedName>
</protein>
<dbReference type="EMBL" id="KL584978">
    <property type="protein sequence ID" value="KEQ86616.1"/>
    <property type="molecule type" value="Genomic_DNA"/>
</dbReference>
<dbReference type="AlphaFoldDB" id="A0A074YIF0"/>
<dbReference type="Pfam" id="PF10263">
    <property type="entry name" value="SprT-like"/>
    <property type="match status" value="1"/>
</dbReference>
<feature type="region of interest" description="Disordered" evidence="1">
    <location>
        <begin position="115"/>
        <end position="142"/>
    </location>
</feature>
<evidence type="ECO:0000256" key="1">
    <source>
        <dbReference type="SAM" id="MobiDB-lite"/>
    </source>
</evidence>
<dbReference type="SMART" id="SM00731">
    <property type="entry name" value="SprT"/>
    <property type="match status" value="1"/>
</dbReference>
<organism evidence="3 4">
    <name type="scientific">Aureobasidium pullulans EXF-150</name>
    <dbReference type="NCBI Taxonomy" id="1043002"/>
    <lineage>
        <taxon>Eukaryota</taxon>
        <taxon>Fungi</taxon>
        <taxon>Dikarya</taxon>
        <taxon>Ascomycota</taxon>
        <taxon>Pezizomycotina</taxon>
        <taxon>Dothideomycetes</taxon>
        <taxon>Dothideomycetidae</taxon>
        <taxon>Dothideales</taxon>
        <taxon>Saccotheciaceae</taxon>
        <taxon>Aureobasidium</taxon>
    </lineage>
</organism>
<evidence type="ECO:0000313" key="4">
    <source>
        <dbReference type="Proteomes" id="UP000030706"/>
    </source>
</evidence>
<dbReference type="PANTHER" id="PTHR23099">
    <property type="entry name" value="TRANSCRIPTIONAL REGULATOR"/>
    <property type="match status" value="1"/>
</dbReference>
<sequence length="351" mass="39886">MHEVNHSFSRFERVHFCLTLYLLFKIHRPRAFCPLKPHYLCYPFYPVRYCITRTMCSRAPHPTALRTKKKQGFRQPPGLNLLKSTPLIRSSPQFLNMDGMGDVWDLGGYGDKALQPGTDIEPDTGGQLDKDVMDDSDDGDGPDDLDEVRHISYTAGLRTKAFQSEKVRLAKKFLRELDDEITGGELSRMTSSSGGIKIVWNKRYSKKAGNASTKITRGVVTYSATISLSEKFLTNRTRLLNTLAHEFYHVADNFISNKHGHGTSFESWGRKCTQAFGHRGIGRIETYHKYDMEFDYIWTCTNDDCGKEFGRHSKSIDPDKVLCDDCGGAIVQTNPIARALRNRRDWKGGNL</sequence>
<gene>
    <name evidence="3" type="ORF">M438DRAFT_179720</name>
</gene>
<dbReference type="HOGENOM" id="CLU_789843_0_0_1"/>
<dbReference type="RefSeq" id="XP_029762803.1">
    <property type="nucleotide sequence ID" value="XM_029899180.1"/>
</dbReference>
<dbReference type="Proteomes" id="UP000030706">
    <property type="component" value="Unassembled WGS sequence"/>
</dbReference>
<name>A0A074YIF0_AURPU</name>
<feature type="domain" description="SprT-like" evidence="2">
    <location>
        <begin position="175"/>
        <end position="333"/>
    </location>
</feature>
<dbReference type="PANTHER" id="PTHR23099:SF0">
    <property type="entry name" value="GERM CELL NUCLEAR ACIDIC PROTEIN"/>
    <property type="match status" value="1"/>
</dbReference>